<dbReference type="AlphaFoldDB" id="W6TBK6"/>
<proteinExistence type="predicted"/>
<dbReference type="PATRIC" id="fig|1400520.3.peg.3070"/>
<dbReference type="EMBL" id="AWWK01000081">
    <property type="protein sequence ID" value="ETY72805.1"/>
    <property type="molecule type" value="Genomic_DNA"/>
</dbReference>
<gene>
    <name evidence="1" type="ORF">LFAB_15650</name>
</gene>
<dbReference type="RefSeq" id="WP_051502086.1">
    <property type="nucleotide sequence ID" value="NZ_KK036528.1"/>
</dbReference>
<dbReference type="Gene3D" id="1.10.10.10">
    <property type="entry name" value="Winged helix-like DNA-binding domain superfamily/Winged helix DNA-binding domain"/>
    <property type="match status" value="1"/>
</dbReference>
<dbReference type="eggNOG" id="COG1846">
    <property type="taxonomic scope" value="Bacteria"/>
</dbReference>
<protein>
    <submittedName>
        <fullName evidence="1">MarR family transcriptional regulator</fullName>
    </submittedName>
</protein>
<dbReference type="SUPFAM" id="SSF46785">
    <property type="entry name" value="Winged helix' DNA-binding domain"/>
    <property type="match status" value="1"/>
</dbReference>
<sequence length="161" mass="18306">MTDDELANQIAHRIRQIRVQKNNVNREQQWMQAHLTDANLRATLPKISIVGLHMLSAIATQPQTGIELAATLDVTRGGITRAAKTLTQLALVEPFQPTNEHKKVYYRLTPTGQTIAKVHDAMHAEFNQAIQQQLYGKYDPEDLQLVNHFLTDLLAFEQNFH</sequence>
<name>W6TBK6_9LACO</name>
<dbReference type="InterPro" id="IPR036390">
    <property type="entry name" value="WH_DNA-bd_sf"/>
</dbReference>
<comment type="caution">
    <text evidence="1">The sequence shown here is derived from an EMBL/GenBank/DDBJ whole genome shotgun (WGS) entry which is preliminary data.</text>
</comment>
<accession>W6TBK6</accession>
<dbReference type="Proteomes" id="UP000019247">
    <property type="component" value="Unassembled WGS sequence"/>
</dbReference>
<dbReference type="HOGENOM" id="CLU_083287_11_2_9"/>
<evidence type="ECO:0000313" key="1">
    <source>
        <dbReference type="EMBL" id="ETY72805.1"/>
    </source>
</evidence>
<organism evidence="1 2">
    <name type="scientific">Lactiplantibacillus fabifermentans T30PCM01</name>
    <dbReference type="NCBI Taxonomy" id="1400520"/>
    <lineage>
        <taxon>Bacteria</taxon>
        <taxon>Bacillati</taxon>
        <taxon>Bacillota</taxon>
        <taxon>Bacilli</taxon>
        <taxon>Lactobacillales</taxon>
        <taxon>Lactobacillaceae</taxon>
        <taxon>Lactiplantibacillus</taxon>
    </lineage>
</organism>
<dbReference type="OrthoDB" id="2329684at2"/>
<reference evidence="1 2" key="1">
    <citation type="journal article" date="2014" name="Genome Announc.">
        <title>Genome Sequence of Lactobacillus fabifermentans Strain T30PCM01, Isolated from Fermenting Grape Marc.</title>
        <authorList>
            <person name="Treu L."/>
            <person name="Vendramin V."/>
            <person name="Bovo B."/>
            <person name="Giacomini A."/>
            <person name="Corich V."/>
            <person name="Campanaro S."/>
        </authorList>
    </citation>
    <scope>NUCLEOTIDE SEQUENCE [LARGE SCALE GENOMIC DNA]</scope>
    <source>
        <strain evidence="1 2">T30PCM01</strain>
    </source>
</reference>
<dbReference type="InterPro" id="IPR036388">
    <property type="entry name" value="WH-like_DNA-bd_sf"/>
</dbReference>
<dbReference type="STRING" id="1400520.LFAB_15650"/>
<evidence type="ECO:0000313" key="2">
    <source>
        <dbReference type="Proteomes" id="UP000019247"/>
    </source>
</evidence>